<organism evidence="2 3">
    <name type="scientific">Xanthomonas theicola</name>
    <dbReference type="NCBI Taxonomy" id="56464"/>
    <lineage>
        <taxon>Bacteria</taxon>
        <taxon>Pseudomonadati</taxon>
        <taxon>Pseudomonadota</taxon>
        <taxon>Gammaproteobacteria</taxon>
        <taxon>Lysobacterales</taxon>
        <taxon>Lysobacteraceae</taxon>
        <taxon>Xanthomonas</taxon>
    </lineage>
</organism>
<evidence type="ECO:0000256" key="1">
    <source>
        <dbReference type="SAM" id="Phobius"/>
    </source>
</evidence>
<accession>A0A2S6ZJJ3</accession>
<dbReference type="Proteomes" id="UP000239898">
    <property type="component" value="Unassembled WGS sequence"/>
</dbReference>
<sequence length="99" mass="11000">MLRSRRDDMARLLERVMNFKPVRLVYAMGSRRPSPTDVSEMAIASADGVLALVRADANSLVHDALAPLAEWGWMLAVLLLVGTGAFLRLTWFAPDFPML</sequence>
<keyword evidence="3" id="KW-1185">Reference proteome</keyword>
<gene>
    <name evidence="2" type="ORF">XthCFBP4691_04195</name>
</gene>
<keyword evidence="1" id="KW-0812">Transmembrane</keyword>
<proteinExistence type="predicted"/>
<evidence type="ECO:0000313" key="3">
    <source>
        <dbReference type="Proteomes" id="UP000239898"/>
    </source>
</evidence>
<dbReference type="EMBL" id="MIGX01000010">
    <property type="protein sequence ID" value="PPT92418.1"/>
    <property type="molecule type" value="Genomic_DNA"/>
</dbReference>
<feature type="transmembrane region" description="Helical" evidence="1">
    <location>
        <begin position="73"/>
        <end position="93"/>
    </location>
</feature>
<keyword evidence="1" id="KW-0472">Membrane</keyword>
<reference evidence="2 3" key="1">
    <citation type="submission" date="2016-08" db="EMBL/GenBank/DDBJ databases">
        <title>Evolution of the type three secretion system and type three effector repertoires in Xanthomonas.</title>
        <authorList>
            <person name="Merda D."/>
            <person name="Briand M."/>
            <person name="Bosis E."/>
            <person name="Rousseau C."/>
            <person name="Portier P."/>
            <person name="Jacques M.-A."/>
            <person name="Fischer-Le Saux M."/>
        </authorList>
    </citation>
    <scope>NUCLEOTIDE SEQUENCE [LARGE SCALE GENOMIC DNA]</scope>
    <source>
        <strain evidence="2 3">CFBP 4691</strain>
    </source>
</reference>
<protein>
    <submittedName>
        <fullName evidence="2">Uncharacterized protein</fullName>
    </submittedName>
</protein>
<dbReference type="AlphaFoldDB" id="A0A2S6ZJJ3"/>
<evidence type="ECO:0000313" key="2">
    <source>
        <dbReference type="EMBL" id="PPT92418.1"/>
    </source>
</evidence>
<keyword evidence="1" id="KW-1133">Transmembrane helix</keyword>
<name>A0A2S6ZJJ3_9XANT</name>
<comment type="caution">
    <text evidence="2">The sequence shown here is derived from an EMBL/GenBank/DDBJ whole genome shotgun (WGS) entry which is preliminary data.</text>
</comment>